<dbReference type="RefSeq" id="WP_145249039.1">
    <property type="nucleotide sequence ID" value="NZ_CP036278.1"/>
</dbReference>
<reference evidence="1 2" key="1">
    <citation type="submission" date="2019-02" db="EMBL/GenBank/DDBJ databases">
        <title>Deep-cultivation of Planctomycetes and their phenomic and genomic characterization uncovers novel biology.</title>
        <authorList>
            <person name="Wiegand S."/>
            <person name="Jogler M."/>
            <person name="Boedeker C."/>
            <person name="Pinto D."/>
            <person name="Vollmers J."/>
            <person name="Rivas-Marin E."/>
            <person name="Kohn T."/>
            <person name="Peeters S.H."/>
            <person name="Heuer A."/>
            <person name="Rast P."/>
            <person name="Oberbeckmann S."/>
            <person name="Bunk B."/>
            <person name="Jeske O."/>
            <person name="Meyerdierks A."/>
            <person name="Storesund J.E."/>
            <person name="Kallscheuer N."/>
            <person name="Luecker S."/>
            <person name="Lage O.M."/>
            <person name="Pohl T."/>
            <person name="Merkel B.J."/>
            <person name="Hornburger P."/>
            <person name="Mueller R.-W."/>
            <person name="Bruemmer F."/>
            <person name="Labrenz M."/>
            <person name="Spormann A.M."/>
            <person name="Op den Camp H."/>
            <person name="Overmann J."/>
            <person name="Amann R."/>
            <person name="Jetten M.S.M."/>
            <person name="Mascher T."/>
            <person name="Medema M.H."/>
            <person name="Devos D.P."/>
            <person name="Kaster A.-K."/>
            <person name="Ovreas L."/>
            <person name="Rohde M."/>
            <person name="Galperin M.Y."/>
            <person name="Jogler C."/>
        </authorList>
    </citation>
    <scope>NUCLEOTIDE SEQUENCE [LARGE SCALE GENOMIC DNA]</scope>
    <source>
        <strain evidence="1 2">Pan181</strain>
    </source>
</reference>
<proteinExistence type="predicted"/>
<keyword evidence="2" id="KW-1185">Reference proteome</keyword>
<organism evidence="1 2">
    <name type="scientific">Aeoliella mucimassa</name>
    <dbReference type="NCBI Taxonomy" id="2527972"/>
    <lineage>
        <taxon>Bacteria</taxon>
        <taxon>Pseudomonadati</taxon>
        <taxon>Planctomycetota</taxon>
        <taxon>Planctomycetia</taxon>
        <taxon>Pirellulales</taxon>
        <taxon>Lacipirellulaceae</taxon>
        <taxon>Aeoliella</taxon>
    </lineage>
</organism>
<gene>
    <name evidence="1" type="ORF">Pan181_39440</name>
</gene>
<accession>A0A518ASL3</accession>
<evidence type="ECO:0000313" key="2">
    <source>
        <dbReference type="Proteomes" id="UP000315750"/>
    </source>
</evidence>
<name>A0A518ASL3_9BACT</name>
<evidence type="ECO:0000313" key="1">
    <source>
        <dbReference type="EMBL" id="QDU57722.1"/>
    </source>
</evidence>
<dbReference type="OrthoDB" id="274988at2"/>
<dbReference type="AlphaFoldDB" id="A0A518ASL3"/>
<protein>
    <submittedName>
        <fullName evidence="1">Uncharacterized protein</fullName>
    </submittedName>
</protein>
<dbReference type="Proteomes" id="UP000315750">
    <property type="component" value="Chromosome"/>
</dbReference>
<sequence>MLKRIILLAILGVILVLGIGAGSMYWAVTSTQPYYELALEQPVEVLEESSRQLENRFTTLTSDVQAEGEWQTVISAQEVNGWLAFKLPESFPNLLPQEVQDPRVTITADDLILAARAHKSGMDVVISVYLEPFVTEEGDLAVEIKQVLAGSLPWPTKELVDQLGRESNRVGLPVRWTQSDGNTVMIVEHGLWDTEDAQQRVLEAIELADGEMFLSGRTIASPAETVTESRKPTAKTDLFE</sequence>
<dbReference type="KEGG" id="amuc:Pan181_39440"/>
<dbReference type="EMBL" id="CP036278">
    <property type="protein sequence ID" value="QDU57722.1"/>
    <property type="molecule type" value="Genomic_DNA"/>
</dbReference>